<dbReference type="Proteomes" id="UP000565724">
    <property type="component" value="Unassembled WGS sequence"/>
</dbReference>
<dbReference type="InterPro" id="IPR036388">
    <property type="entry name" value="WH-like_DNA-bd_sf"/>
</dbReference>
<dbReference type="PANTHER" id="PTHR33204">
    <property type="entry name" value="TRANSCRIPTIONAL REGULATOR, MARR FAMILY"/>
    <property type="match status" value="1"/>
</dbReference>
<keyword evidence="6" id="KW-1185">Reference proteome</keyword>
<reference evidence="5 6" key="1">
    <citation type="submission" date="2020-05" db="EMBL/GenBank/DDBJ databases">
        <title>Genome Sequencing of Type Strains.</title>
        <authorList>
            <person name="Lemaire J.F."/>
            <person name="Inderbitzin P."/>
            <person name="Gregorio O.A."/>
            <person name="Collins S.B."/>
            <person name="Wespe N."/>
            <person name="Knight-Connoni V."/>
        </authorList>
    </citation>
    <scope>NUCLEOTIDE SEQUENCE [LARGE SCALE GENOMIC DNA]</scope>
    <source>
        <strain evidence="5 6">ATCC 25174</strain>
    </source>
</reference>
<dbReference type="PROSITE" id="PS51118">
    <property type="entry name" value="HTH_HXLR"/>
    <property type="match status" value="1"/>
</dbReference>
<protein>
    <submittedName>
        <fullName evidence="5">Helix-turn-helix transcriptional regulator</fullName>
    </submittedName>
</protein>
<dbReference type="Pfam" id="PF01638">
    <property type="entry name" value="HxlR"/>
    <property type="match status" value="1"/>
</dbReference>
<dbReference type="AlphaFoldDB" id="A0A7Y6A208"/>
<dbReference type="InterPro" id="IPR036390">
    <property type="entry name" value="WH_DNA-bd_sf"/>
</dbReference>
<dbReference type="SUPFAM" id="SSF46785">
    <property type="entry name" value="Winged helix' DNA-binding domain"/>
    <property type="match status" value="1"/>
</dbReference>
<sequence length="121" mass="13396">MSNEVSALDRLMTDGVLAAACPSRVVLDHVTSKWGVLLLVALSERTMRWGELRRIVEGISEKMLAQTLRTLEADGIVHREVTASIPPRVDYSLTERGSELVARLLPLMEWIVDNAEEIVAG</sequence>
<gene>
    <name evidence="5" type="ORF">HP550_08155</name>
</gene>
<keyword evidence="2" id="KW-0238">DNA-binding</keyword>
<dbReference type="PANTHER" id="PTHR33204:SF37">
    <property type="entry name" value="HTH-TYPE TRANSCRIPTIONAL REGULATOR YODB"/>
    <property type="match status" value="1"/>
</dbReference>
<proteinExistence type="predicted"/>
<evidence type="ECO:0000313" key="6">
    <source>
        <dbReference type="Proteomes" id="UP000565724"/>
    </source>
</evidence>
<feature type="domain" description="HTH hxlR-type" evidence="4">
    <location>
        <begin position="21"/>
        <end position="119"/>
    </location>
</feature>
<accession>A0A7Y6A208</accession>
<keyword evidence="3" id="KW-0804">Transcription</keyword>
<name>A0A7Y6A208_9CELL</name>
<evidence type="ECO:0000313" key="5">
    <source>
        <dbReference type="EMBL" id="NUU17222.1"/>
    </source>
</evidence>
<dbReference type="EMBL" id="JABMCI010000060">
    <property type="protein sequence ID" value="NUU17222.1"/>
    <property type="molecule type" value="Genomic_DNA"/>
</dbReference>
<dbReference type="InterPro" id="IPR002577">
    <property type="entry name" value="HTH_HxlR"/>
</dbReference>
<evidence type="ECO:0000256" key="3">
    <source>
        <dbReference type="ARBA" id="ARBA00023163"/>
    </source>
</evidence>
<dbReference type="Gene3D" id="1.10.10.10">
    <property type="entry name" value="Winged helix-like DNA-binding domain superfamily/Winged helix DNA-binding domain"/>
    <property type="match status" value="1"/>
</dbReference>
<evidence type="ECO:0000256" key="2">
    <source>
        <dbReference type="ARBA" id="ARBA00023125"/>
    </source>
</evidence>
<organism evidence="5 6">
    <name type="scientific">Cellulomonas humilata</name>
    <dbReference type="NCBI Taxonomy" id="144055"/>
    <lineage>
        <taxon>Bacteria</taxon>
        <taxon>Bacillati</taxon>
        <taxon>Actinomycetota</taxon>
        <taxon>Actinomycetes</taxon>
        <taxon>Micrococcales</taxon>
        <taxon>Cellulomonadaceae</taxon>
        <taxon>Cellulomonas</taxon>
    </lineage>
</organism>
<dbReference type="GO" id="GO:0003677">
    <property type="term" value="F:DNA binding"/>
    <property type="evidence" value="ECO:0007669"/>
    <property type="project" value="UniProtKB-KW"/>
</dbReference>
<keyword evidence="1" id="KW-0805">Transcription regulation</keyword>
<comment type="caution">
    <text evidence="5">The sequence shown here is derived from an EMBL/GenBank/DDBJ whole genome shotgun (WGS) entry which is preliminary data.</text>
</comment>
<evidence type="ECO:0000259" key="4">
    <source>
        <dbReference type="PROSITE" id="PS51118"/>
    </source>
</evidence>
<evidence type="ECO:0000256" key="1">
    <source>
        <dbReference type="ARBA" id="ARBA00023015"/>
    </source>
</evidence>